<reference evidence="1" key="1">
    <citation type="submission" date="2020-07" db="EMBL/GenBank/DDBJ databases">
        <title>Multicomponent nature underlies the extraordinary mechanical properties of spider dragline silk.</title>
        <authorList>
            <person name="Kono N."/>
            <person name="Nakamura H."/>
            <person name="Mori M."/>
            <person name="Yoshida Y."/>
            <person name="Ohtoshi R."/>
            <person name="Malay A.D."/>
            <person name="Moran D.A.P."/>
            <person name="Tomita M."/>
            <person name="Numata K."/>
            <person name="Arakawa K."/>
        </authorList>
    </citation>
    <scope>NUCLEOTIDE SEQUENCE</scope>
</reference>
<protein>
    <submittedName>
        <fullName evidence="1">Uncharacterized protein</fullName>
    </submittedName>
</protein>
<dbReference type="EMBL" id="BMAO01023127">
    <property type="protein sequence ID" value="GFQ86842.1"/>
    <property type="molecule type" value="Genomic_DNA"/>
</dbReference>
<name>A0A8X6FQQ3_TRICU</name>
<evidence type="ECO:0000313" key="2">
    <source>
        <dbReference type="Proteomes" id="UP000887116"/>
    </source>
</evidence>
<dbReference type="Proteomes" id="UP000887116">
    <property type="component" value="Unassembled WGS sequence"/>
</dbReference>
<evidence type="ECO:0000313" key="1">
    <source>
        <dbReference type="EMBL" id="GFQ86842.1"/>
    </source>
</evidence>
<comment type="caution">
    <text evidence="1">The sequence shown here is derived from an EMBL/GenBank/DDBJ whole genome shotgun (WGS) entry which is preliminary data.</text>
</comment>
<keyword evidence="2" id="KW-1185">Reference proteome</keyword>
<proteinExistence type="predicted"/>
<sequence length="72" mass="8262">MVRKETKCKNNLLSLEIFDGRRVKNAATRSASLMQNLRIILDQKGSQNFMLECSKKSMEFLDIVELKKLGSL</sequence>
<accession>A0A8X6FQQ3</accession>
<organism evidence="1 2">
    <name type="scientific">Trichonephila clavata</name>
    <name type="common">Joro spider</name>
    <name type="synonym">Nephila clavata</name>
    <dbReference type="NCBI Taxonomy" id="2740835"/>
    <lineage>
        <taxon>Eukaryota</taxon>
        <taxon>Metazoa</taxon>
        <taxon>Ecdysozoa</taxon>
        <taxon>Arthropoda</taxon>
        <taxon>Chelicerata</taxon>
        <taxon>Arachnida</taxon>
        <taxon>Araneae</taxon>
        <taxon>Araneomorphae</taxon>
        <taxon>Entelegynae</taxon>
        <taxon>Araneoidea</taxon>
        <taxon>Nephilidae</taxon>
        <taxon>Trichonephila</taxon>
    </lineage>
</organism>
<gene>
    <name evidence="1" type="ORF">TNCT_662731</name>
</gene>
<dbReference type="AlphaFoldDB" id="A0A8X6FQQ3"/>